<dbReference type="RefSeq" id="WP_189257219.1">
    <property type="nucleotide sequence ID" value="NZ_BMRE01000034.1"/>
</dbReference>
<gene>
    <name evidence="3" type="ORF">GCM10010178_61210</name>
</gene>
<evidence type="ECO:0000313" key="3">
    <source>
        <dbReference type="EMBL" id="GGU60819.1"/>
    </source>
</evidence>
<dbReference type="InterPro" id="IPR011009">
    <property type="entry name" value="Kinase-like_dom_sf"/>
</dbReference>
<evidence type="ECO:0000256" key="1">
    <source>
        <dbReference type="SAM" id="MobiDB-lite"/>
    </source>
</evidence>
<accession>A0ABQ2V2Z0</accession>
<proteinExistence type="predicted"/>
<comment type="caution">
    <text evidence="3">The sequence shown here is derived from an EMBL/GenBank/DDBJ whole genome shotgun (WGS) entry which is preliminary data.</text>
</comment>
<keyword evidence="4" id="KW-1185">Reference proteome</keyword>
<feature type="region of interest" description="Disordered" evidence="1">
    <location>
        <begin position="1"/>
        <end position="20"/>
    </location>
</feature>
<dbReference type="InterPro" id="IPR002575">
    <property type="entry name" value="Aminoglycoside_PTrfase"/>
</dbReference>
<dbReference type="Proteomes" id="UP000649573">
    <property type="component" value="Unassembled WGS sequence"/>
</dbReference>
<feature type="domain" description="Aminoglycoside phosphotransferase" evidence="2">
    <location>
        <begin position="121"/>
        <end position="175"/>
    </location>
</feature>
<protein>
    <recommendedName>
        <fullName evidence="2">Aminoglycoside phosphotransferase domain-containing protein</fullName>
    </recommendedName>
</protein>
<dbReference type="EMBL" id="BMRE01000034">
    <property type="protein sequence ID" value="GGU60819.1"/>
    <property type="molecule type" value="Genomic_DNA"/>
</dbReference>
<dbReference type="Pfam" id="PF01636">
    <property type="entry name" value="APH"/>
    <property type="match status" value="1"/>
</dbReference>
<reference evidence="4" key="1">
    <citation type="journal article" date="2019" name="Int. J. Syst. Evol. Microbiol.">
        <title>The Global Catalogue of Microorganisms (GCM) 10K type strain sequencing project: providing services to taxonomists for standard genome sequencing and annotation.</title>
        <authorList>
            <consortium name="The Broad Institute Genomics Platform"/>
            <consortium name="The Broad Institute Genome Sequencing Center for Infectious Disease"/>
            <person name="Wu L."/>
            <person name="Ma J."/>
        </authorList>
    </citation>
    <scope>NUCLEOTIDE SEQUENCE [LARGE SCALE GENOMIC DNA]</scope>
    <source>
        <strain evidence="4">JCM 3296</strain>
    </source>
</reference>
<name>A0ABQ2V2Z0_9PSEU</name>
<evidence type="ECO:0000313" key="4">
    <source>
        <dbReference type="Proteomes" id="UP000649573"/>
    </source>
</evidence>
<dbReference type="Gene3D" id="3.90.1200.10">
    <property type="match status" value="1"/>
</dbReference>
<dbReference type="SUPFAM" id="SSF56112">
    <property type="entry name" value="Protein kinase-like (PK-like)"/>
    <property type="match status" value="1"/>
</dbReference>
<sequence>MEERLDGGNAGGAVRAGDTVRKPARPWTPAVHALLDHLRDKGFDGAPRALGIDERGREILTFLDGESVGSHKPWPRWVHADETLDQVARWLRDYHRAVADFVPAHDAVWRGGGTWEPGFEIGHNDAAPYNAAWRDGWLAGFFDWDFAGPVPAGWDLAFTAFSWVPLHARHVVAAEGFTDFAGRPRRLARFLTAYGWSGRTEDFLDVVRARIAAHVEGIRSRADDPLFGEMVRNGVVDALERAADELDEFRP</sequence>
<evidence type="ECO:0000259" key="2">
    <source>
        <dbReference type="Pfam" id="PF01636"/>
    </source>
</evidence>
<organism evidence="3 4">
    <name type="scientific">Lentzea flava</name>
    <dbReference type="NCBI Taxonomy" id="103732"/>
    <lineage>
        <taxon>Bacteria</taxon>
        <taxon>Bacillati</taxon>
        <taxon>Actinomycetota</taxon>
        <taxon>Actinomycetes</taxon>
        <taxon>Pseudonocardiales</taxon>
        <taxon>Pseudonocardiaceae</taxon>
        <taxon>Lentzea</taxon>
    </lineage>
</organism>